<evidence type="ECO:0000256" key="1">
    <source>
        <dbReference type="SAM" id="Coils"/>
    </source>
</evidence>
<dbReference type="OrthoDB" id="185175at2759"/>
<evidence type="ECO:0000313" key="5">
    <source>
        <dbReference type="Proteomes" id="UP000282613"/>
    </source>
</evidence>
<feature type="domain" description="Rho-GAP" evidence="3">
    <location>
        <begin position="1"/>
        <end position="47"/>
    </location>
</feature>
<dbReference type="InterPro" id="IPR008936">
    <property type="entry name" value="Rho_GTPase_activation_prot"/>
</dbReference>
<gene>
    <name evidence="4" type="ORF">TASK_LOCUS5773</name>
</gene>
<evidence type="ECO:0000313" key="6">
    <source>
        <dbReference type="WBParaSite" id="TASK_0000577201-mRNA-1"/>
    </source>
</evidence>
<evidence type="ECO:0000256" key="2">
    <source>
        <dbReference type="SAM" id="MobiDB-lite"/>
    </source>
</evidence>
<dbReference type="STRING" id="60517.A0A0R3W6F3"/>
<feature type="compositionally biased region" description="Polar residues" evidence="2">
    <location>
        <begin position="98"/>
        <end position="126"/>
    </location>
</feature>
<keyword evidence="5" id="KW-1185">Reference proteome</keyword>
<evidence type="ECO:0000259" key="3">
    <source>
        <dbReference type="PROSITE" id="PS50238"/>
    </source>
</evidence>
<keyword evidence="1" id="KW-0175">Coiled coil</keyword>
<accession>A0A0R3W6F3</accession>
<dbReference type="AlphaFoldDB" id="A0A0R3W6F3"/>
<feature type="compositionally biased region" description="Polar residues" evidence="2">
    <location>
        <begin position="139"/>
        <end position="148"/>
    </location>
</feature>
<feature type="compositionally biased region" description="Polar residues" evidence="2">
    <location>
        <begin position="168"/>
        <end position="186"/>
    </location>
</feature>
<dbReference type="InterPro" id="IPR000198">
    <property type="entry name" value="RhoGAP_dom"/>
</dbReference>
<dbReference type="SUPFAM" id="SSF48350">
    <property type="entry name" value="GTPase activation domain, GAP"/>
    <property type="match status" value="1"/>
</dbReference>
<feature type="coiled-coil region" evidence="1">
    <location>
        <begin position="225"/>
        <end position="259"/>
    </location>
</feature>
<organism evidence="6">
    <name type="scientific">Taenia asiatica</name>
    <name type="common">Asian tapeworm</name>
    <dbReference type="NCBI Taxonomy" id="60517"/>
    <lineage>
        <taxon>Eukaryota</taxon>
        <taxon>Metazoa</taxon>
        <taxon>Spiralia</taxon>
        <taxon>Lophotrochozoa</taxon>
        <taxon>Platyhelminthes</taxon>
        <taxon>Cestoda</taxon>
        <taxon>Eucestoda</taxon>
        <taxon>Cyclophyllidea</taxon>
        <taxon>Taeniidae</taxon>
        <taxon>Taenia</taxon>
    </lineage>
</organism>
<feature type="region of interest" description="Disordered" evidence="2">
    <location>
        <begin position="139"/>
        <end position="186"/>
    </location>
</feature>
<name>A0A0R3W6F3_TAEAS</name>
<dbReference type="WBParaSite" id="TASK_0000577201-mRNA-1">
    <property type="protein sequence ID" value="TASK_0000577201-mRNA-1"/>
    <property type="gene ID" value="TASK_0000577201"/>
</dbReference>
<feature type="region of interest" description="Disordered" evidence="2">
    <location>
        <begin position="87"/>
        <end position="126"/>
    </location>
</feature>
<dbReference type="GO" id="GO:0007165">
    <property type="term" value="P:signal transduction"/>
    <property type="evidence" value="ECO:0007669"/>
    <property type="project" value="InterPro"/>
</dbReference>
<proteinExistence type="predicted"/>
<dbReference type="EMBL" id="UYRS01018440">
    <property type="protein sequence ID" value="VDK35597.1"/>
    <property type="molecule type" value="Genomic_DNA"/>
</dbReference>
<reference evidence="4 5" key="2">
    <citation type="submission" date="2018-11" db="EMBL/GenBank/DDBJ databases">
        <authorList>
            <consortium name="Pathogen Informatics"/>
        </authorList>
    </citation>
    <scope>NUCLEOTIDE SEQUENCE [LARGE SCALE GENOMIC DNA]</scope>
</reference>
<sequence>MTVENLASVFAPNILRQADYDPDVEMSVTPVITLTIAGFIRRHEELFRYELTHFAQLRCAALASTVAGAVGPAAVATPLVLLQQNRQNYSEPPPESAAGSTTSVHSSLYKSGSLTDPSNSQSQSQIWFSHGSRHACTLSRQSTITGVSPNRRLNGRTASADRDSSSSEFQDSLQVPKTSSSSPASNNCVLGASEAALETVAEQLRHWRSVALVARAEAVCERAKSRALTAELARARCDLNMAETELGLLRKRLSLLESALAASRSGGFGAGGGVAPSASVPRNLR</sequence>
<dbReference type="PROSITE" id="PS50238">
    <property type="entry name" value="RHOGAP"/>
    <property type="match status" value="1"/>
</dbReference>
<protein>
    <submittedName>
        <fullName evidence="6">Rho-GAP domain-containing protein</fullName>
    </submittedName>
</protein>
<evidence type="ECO:0000313" key="4">
    <source>
        <dbReference type="EMBL" id="VDK35597.1"/>
    </source>
</evidence>
<dbReference type="Proteomes" id="UP000282613">
    <property type="component" value="Unassembled WGS sequence"/>
</dbReference>
<reference evidence="6" key="1">
    <citation type="submission" date="2017-02" db="UniProtKB">
        <authorList>
            <consortium name="WormBaseParasite"/>
        </authorList>
    </citation>
    <scope>IDENTIFICATION</scope>
</reference>